<name>A0ABW9B2Y9_9BURK</name>
<keyword evidence="2" id="KW-1185">Reference proteome</keyword>
<protein>
    <submittedName>
        <fullName evidence="1">Uncharacterized protein</fullName>
    </submittedName>
</protein>
<comment type="caution">
    <text evidence="1">The sequence shown here is derived from an EMBL/GenBank/DDBJ whole genome shotgun (WGS) entry which is preliminary data.</text>
</comment>
<accession>A0ABW9B2Y9</accession>
<dbReference type="Proteomes" id="UP001629230">
    <property type="component" value="Unassembled WGS sequence"/>
</dbReference>
<organism evidence="1 2">
    <name type="scientific">Paraburkholderia dipogonis</name>
    <dbReference type="NCBI Taxonomy" id="1211383"/>
    <lineage>
        <taxon>Bacteria</taxon>
        <taxon>Pseudomonadati</taxon>
        <taxon>Pseudomonadota</taxon>
        <taxon>Betaproteobacteria</taxon>
        <taxon>Burkholderiales</taxon>
        <taxon>Burkholderiaceae</taxon>
        <taxon>Paraburkholderia</taxon>
    </lineage>
</organism>
<dbReference type="RefSeq" id="WP_408180500.1">
    <property type="nucleotide sequence ID" value="NZ_JAQQEZ010000033.1"/>
</dbReference>
<dbReference type="Gene3D" id="3.10.129.10">
    <property type="entry name" value="Hotdog Thioesterase"/>
    <property type="match status" value="1"/>
</dbReference>
<proteinExistence type="predicted"/>
<reference evidence="1 2" key="1">
    <citation type="journal article" date="2024" name="Chem. Sci.">
        <title>Discovery of megapolipeptins by genome mining of a Burkholderiales bacteria collection.</title>
        <authorList>
            <person name="Paulo B.S."/>
            <person name="Recchia M.J.J."/>
            <person name="Lee S."/>
            <person name="Fergusson C.H."/>
            <person name="Romanowski S.B."/>
            <person name="Hernandez A."/>
            <person name="Krull N."/>
            <person name="Liu D.Y."/>
            <person name="Cavanagh H."/>
            <person name="Bos A."/>
            <person name="Gray C.A."/>
            <person name="Murphy B.T."/>
            <person name="Linington R.G."/>
            <person name="Eustaquio A.S."/>
        </authorList>
    </citation>
    <scope>NUCLEOTIDE SEQUENCE [LARGE SCALE GENOMIC DNA]</scope>
    <source>
        <strain evidence="1 2">RL17-350-BIC-A</strain>
    </source>
</reference>
<dbReference type="InterPro" id="IPR024091">
    <property type="entry name" value="LnmK-like_bifun_acyl/decarbox"/>
</dbReference>
<evidence type="ECO:0000313" key="1">
    <source>
        <dbReference type="EMBL" id="MFM0005837.1"/>
    </source>
</evidence>
<dbReference type="NCBIfam" id="TIGR04099">
    <property type="entry name" value="biosn_Pnap_2097"/>
    <property type="match status" value="1"/>
</dbReference>
<sequence>MYLTTQGYRAGMPQLSLTGISENWILKECGQKHWDALASHGQRERPDFFDDVGRRSYAAFTAIRVRTAGFEKVRENDDFEIRTSLHRVGQARHFSRHELISRGEEHCSVSMSSTFVTRSEVANNRSISRATLTSLAGEIADPPAEAAEMFALGKAVRNSDLGNREAISRELLPNLNTQYVSSCEFHPCPNGDFNGADLLYFASFQAFVDRAEWQTHKFKEPPVTTARDMFFYGNVNLGDSVLVRTIGKRIDKRGIAHWCHVLRASDGAKIADVITEKRWKNS</sequence>
<gene>
    <name evidence="1" type="ORF">PQR57_33160</name>
</gene>
<evidence type="ECO:0000313" key="2">
    <source>
        <dbReference type="Proteomes" id="UP001629230"/>
    </source>
</evidence>
<dbReference type="NCBIfam" id="TIGR04098">
    <property type="entry name" value="LnmK_bifunc"/>
    <property type="match status" value="1"/>
</dbReference>
<dbReference type="EMBL" id="JAQQEZ010000033">
    <property type="protein sequence ID" value="MFM0005837.1"/>
    <property type="molecule type" value="Genomic_DNA"/>
</dbReference>